<dbReference type="AlphaFoldDB" id="A0A6B0TV83"/>
<organism evidence="1">
    <name type="scientific">Ixodes ricinus</name>
    <name type="common">Common tick</name>
    <name type="synonym">Acarus ricinus</name>
    <dbReference type="NCBI Taxonomy" id="34613"/>
    <lineage>
        <taxon>Eukaryota</taxon>
        <taxon>Metazoa</taxon>
        <taxon>Ecdysozoa</taxon>
        <taxon>Arthropoda</taxon>
        <taxon>Chelicerata</taxon>
        <taxon>Arachnida</taxon>
        <taxon>Acari</taxon>
        <taxon>Parasitiformes</taxon>
        <taxon>Ixodida</taxon>
        <taxon>Ixodoidea</taxon>
        <taxon>Ixodidae</taxon>
        <taxon>Ixodinae</taxon>
        <taxon>Ixodes</taxon>
    </lineage>
</organism>
<protein>
    <submittedName>
        <fullName evidence="1">Uncharacterized protein</fullName>
    </submittedName>
</protein>
<sequence>MCFAAWLRSSLTEGFLASSSAFFVWLFGCFDVPFASALGSFRAAGSFAGTLEPSAVSGLFFRTLPSSLAASGLFFRAP</sequence>
<dbReference type="EMBL" id="GIFC01001896">
    <property type="protein sequence ID" value="MXU83979.1"/>
    <property type="molecule type" value="Transcribed_RNA"/>
</dbReference>
<proteinExistence type="predicted"/>
<accession>A0A6B0TV83</accession>
<name>A0A6B0TV83_IXORI</name>
<reference evidence="1" key="1">
    <citation type="submission" date="2019-12" db="EMBL/GenBank/DDBJ databases">
        <title>An insight into the sialome of adult female Ixodes ricinus ticks feeding for 6 days.</title>
        <authorList>
            <person name="Perner J."/>
            <person name="Ribeiro J.M.C."/>
        </authorList>
    </citation>
    <scope>NUCLEOTIDE SEQUENCE</scope>
    <source>
        <strain evidence="1">Semi-engorged</strain>
        <tissue evidence="1">Salivary glands</tissue>
    </source>
</reference>
<evidence type="ECO:0000313" key="1">
    <source>
        <dbReference type="EMBL" id="MXU83979.1"/>
    </source>
</evidence>